<dbReference type="PANTHER" id="PTHR12829">
    <property type="entry name" value="N6-ADENOSINE-METHYLTRANSFERASE"/>
    <property type="match status" value="1"/>
</dbReference>
<proteinExistence type="predicted"/>
<evidence type="ECO:0000256" key="1">
    <source>
        <dbReference type="SAM" id="MobiDB-lite"/>
    </source>
</evidence>
<feature type="region of interest" description="Disordered" evidence="1">
    <location>
        <begin position="109"/>
        <end position="132"/>
    </location>
</feature>
<dbReference type="Pfam" id="PF05063">
    <property type="entry name" value="MT-A70"/>
    <property type="match status" value="1"/>
</dbReference>
<gene>
    <name evidence="2" type="ORF">MJAP1_001382</name>
</gene>
<evidence type="ECO:0008006" key="4">
    <source>
        <dbReference type="Google" id="ProtNLM"/>
    </source>
</evidence>
<organism evidence="2 3">
    <name type="scientific">Malassezia japonica</name>
    <dbReference type="NCBI Taxonomy" id="223818"/>
    <lineage>
        <taxon>Eukaryota</taxon>
        <taxon>Fungi</taxon>
        <taxon>Dikarya</taxon>
        <taxon>Basidiomycota</taxon>
        <taxon>Ustilaginomycotina</taxon>
        <taxon>Malasseziomycetes</taxon>
        <taxon>Malasseziales</taxon>
        <taxon>Malasseziaceae</taxon>
        <taxon>Malassezia</taxon>
    </lineage>
</organism>
<sequence>MTLRRGVVDSTEACVVDALAGHAAPVVLDRWPIADAYDTSSVSEARTSDALDTYCRPPLMADAAAFAQATKEMRSDASVWWTDVPFAVCESPAMGQLLVEAVERSTRSRACDAERHNTAGPAEDGEQETGKNEHTETLHVEGDAIAHTLYTNARSHNASLQWKHAQGSCEYVLPPRTAALLTDLLPEHAQERGLLPNGILQVLDLVNTVGGVDVVLLDPPWPNKSAERVQRMRGYGTMPDMYDLWRLRPTLEPLLAYRPLVALWITNHPKVHRFVRDKFFPGLGLAYVGCWAWLKLASSGEPLYTLARPQRRKPYELLVLGAADGTAIPPCLLMSVALAHSQKPEFVSAA</sequence>
<protein>
    <recommendedName>
        <fullName evidence="4">Methyltransferase-like protein 4</fullName>
    </recommendedName>
</protein>
<accession>A0AAF0JA72</accession>
<dbReference type="GeneID" id="85225031"/>
<dbReference type="RefSeq" id="XP_060121326.1">
    <property type="nucleotide sequence ID" value="XM_060265343.1"/>
</dbReference>
<evidence type="ECO:0000313" key="3">
    <source>
        <dbReference type="Proteomes" id="UP001217754"/>
    </source>
</evidence>
<dbReference type="AlphaFoldDB" id="A0AAF0JA72"/>
<dbReference type="PANTHER" id="PTHR12829:SF4">
    <property type="entry name" value="N(6)-ADENINE-SPECIFIC METHYLTRANSFERASE METTL4"/>
    <property type="match status" value="1"/>
</dbReference>
<dbReference type="EMBL" id="CP119959">
    <property type="protein sequence ID" value="WFD38429.1"/>
    <property type="molecule type" value="Genomic_DNA"/>
</dbReference>
<dbReference type="GO" id="GO:0008168">
    <property type="term" value="F:methyltransferase activity"/>
    <property type="evidence" value="ECO:0007669"/>
    <property type="project" value="TreeGrafter"/>
</dbReference>
<dbReference type="Proteomes" id="UP001217754">
    <property type="component" value="Chromosome 2"/>
</dbReference>
<name>A0AAF0JA72_9BASI</name>
<dbReference type="InterPro" id="IPR007757">
    <property type="entry name" value="MT-A70-like"/>
</dbReference>
<evidence type="ECO:0000313" key="2">
    <source>
        <dbReference type="EMBL" id="WFD38429.1"/>
    </source>
</evidence>
<reference evidence="2" key="1">
    <citation type="submission" date="2023-03" db="EMBL/GenBank/DDBJ databases">
        <title>Mating type loci evolution in Malassezia.</title>
        <authorList>
            <person name="Coelho M.A."/>
        </authorList>
    </citation>
    <scope>NUCLEOTIDE SEQUENCE</scope>
    <source>
        <strain evidence="2">CBS 9431</strain>
    </source>
</reference>
<keyword evidence="3" id="KW-1185">Reference proteome</keyword>
<dbReference type="GO" id="GO:0005634">
    <property type="term" value="C:nucleus"/>
    <property type="evidence" value="ECO:0007669"/>
    <property type="project" value="TreeGrafter"/>
</dbReference>